<evidence type="ECO:0000313" key="2">
    <source>
        <dbReference type="EMBL" id="ASJ02023.1"/>
    </source>
</evidence>
<sequence>MRKAGIILIAVLLLSVLSAGCVSNSGSSEKTTSATPKEITVNDLAGRSVTLKVPVQRAAILSTSALEIVQLLGAENQVVGIPAEAKADTFLSDKLKNKTIVGKRLKIDDWEKVLALKPDLMVNLYLKKFYDVDEFLSRSTSYGIPVIMLREDKLEDIPRAVELLGKVFGREDKAREFTSYFNEQVSEVKKIAEKIPTEKRKKVVMIQPIMGKYFVVNGNDVLAQAVRLVGAEYMANFTFKGYSPVRVPLDKEKIIAQFKDADVLILLTSAVTPYDKVEAIKNEMLNDEAWKGIKAVNEGNVYVLKAELDKDSFLRWSPRMAVGIWVVGKAIYPDYYPDWKDKANDFLKRFYSLS</sequence>
<dbReference type="RefSeq" id="WP_088857292.1">
    <property type="nucleotide sequence ID" value="NZ_CP014862.1"/>
</dbReference>
<dbReference type="Gene3D" id="3.40.50.1980">
    <property type="entry name" value="Nitrogenase molybdenum iron protein domain"/>
    <property type="match status" value="2"/>
</dbReference>
<accession>A0A2Z2M9H5</accession>
<dbReference type="PANTHER" id="PTHR30535">
    <property type="entry name" value="VITAMIN B12-BINDING PROTEIN"/>
    <property type="match status" value="1"/>
</dbReference>
<dbReference type="PROSITE" id="PS50983">
    <property type="entry name" value="FE_B12_PBP"/>
    <property type="match status" value="1"/>
</dbReference>
<organism evidence="2 3">
    <name type="scientific">Thermococcus profundus</name>
    <dbReference type="NCBI Taxonomy" id="49899"/>
    <lineage>
        <taxon>Archaea</taxon>
        <taxon>Methanobacteriati</taxon>
        <taxon>Methanobacteriota</taxon>
        <taxon>Thermococci</taxon>
        <taxon>Thermococcales</taxon>
        <taxon>Thermococcaceae</taxon>
        <taxon>Thermococcus</taxon>
    </lineage>
</organism>
<evidence type="ECO:0000259" key="1">
    <source>
        <dbReference type="PROSITE" id="PS50983"/>
    </source>
</evidence>
<dbReference type="SUPFAM" id="SSF53807">
    <property type="entry name" value="Helical backbone' metal receptor"/>
    <property type="match status" value="1"/>
</dbReference>
<dbReference type="EMBL" id="CP014862">
    <property type="protein sequence ID" value="ASJ02023.1"/>
    <property type="molecule type" value="Genomic_DNA"/>
</dbReference>
<dbReference type="PANTHER" id="PTHR30535:SF34">
    <property type="entry name" value="MOLYBDATE-BINDING PROTEIN MOLA"/>
    <property type="match status" value="1"/>
</dbReference>
<dbReference type="AlphaFoldDB" id="A0A2Z2M9H5"/>
<name>A0A2Z2M9H5_THEPR</name>
<dbReference type="InterPro" id="IPR002491">
    <property type="entry name" value="ABC_transptr_periplasmic_BD"/>
</dbReference>
<gene>
    <name evidence="2" type="ORF">A3L09_01455</name>
</gene>
<dbReference type="GeneID" id="33319035"/>
<evidence type="ECO:0000313" key="3">
    <source>
        <dbReference type="Proteomes" id="UP000250179"/>
    </source>
</evidence>
<dbReference type="InterPro" id="IPR050902">
    <property type="entry name" value="ABC_Transporter_SBP"/>
</dbReference>
<keyword evidence="3" id="KW-1185">Reference proteome</keyword>
<feature type="domain" description="Fe/B12 periplasmic-binding" evidence="1">
    <location>
        <begin position="57"/>
        <end position="339"/>
    </location>
</feature>
<dbReference type="PROSITE" id="PS51257">
    <property type="entry name" value="PROKAR_LIPOPROTEIN"/>
    <property type="match status" value="1"/>
</dbReference>
<dbReference type="Pfam" id="PF01497">
    <property type="entry name" value="Peripla_BP_2"/>
    <property type="match status" value="1"/>
</dbReference>
<dbReference type="Proteomes" id="UP000250179">
    <property type="component" value="Chromosome"/>
</dbReference>
<reference evidence="2 3" key="1">
    <citation type="submission" date="2016-03" db="EMBL/GenBank/DDBJ databases">
        <title>Complete genome sequence of Thermococcus profundus strain DT5432.</title>
        <authorList>
            <person name="Oger P.M."/>
        </authorList>
    </citation>
    <scope>NUCLEOTIDE SEQUENCE [LARGE SCALE GENOMIC DNA]</scope>
    <source>
        <strain evidence="2 3">DT 5432</strain>
    </source>
</reference>
<protein>
    <recommendedName>
        <fullName evidence="1">Fe/B12 periplasmic-binding domain-containing protein</fullName>
    </recommendedName>
</protein>
<dbReference type="KEGG" id="tprf:A3L09_01455"/>
<proteinExistence type="predicted"/>